<protein>
    <submittedName>
        <fullName evidence="2">Uncharacterized protein</fullName>
    </submittedName>
</protein>
<accession>U2QI91</accession>
<evidence type="ECO:0000256" key="1">
    <source>
        <dbReference type="SAM" id="MobiDB-lite"/>
    </source>
</evidence>
<feature type="compositionally biased region" description="Low complexity" evidence="1">
    <location>
        <begin position="9"/>
        <end position="28"/>
    </location>
</feature>
<dbReference type="Proteomes" id="UP000017052">
    <property type="component" value="Unassembled WGS sequence"/>
</dbReference>
<evidence type="ECO:0000313" key="3">
    <source>
        <dbReference type="Proteomes" id="UP000017052"/>
    </source>
</evidence>
<sequence length="48" mass="4478">MPVAGSLMGPRLSSPPAGPPGARTRPAPAGIPAPVPALSGCDDSDGAG</sequence>
<proteinExistence type="predicted"/>
<evidence type="ECO:0000313" key="2">
    <source>
        <dbReference type="EMBL" id="ERK55929.1"/>
    </source>
</evidence>
<feature type="region of interest" description="Disordered" evidence="1">
    <location>
        <begin position="1"/>
        <end position="48"/>
    </location>
</feature>
<gene>
    <name evidence="2" type="ORF">HMPREF0682_1499</name>
</gene>
<dbReference type="EMBL" id="ACVN02000169">
    <property type="protein sequence ID" value="ERK55929.1"/>
    <property type="molecule type" value="Genomic_DNA"/>
</dbReference>
<dbReference type="AlphaFoldDB" id="U2QI91"/>
<organism evidence="2 3">
    <name type="scientific">Propionibacterium acidifaciens F0233</name>
    <dbReference type="NCBI Taxonomy" id="553198"/>
    <lineage>
        <taxon>Bacteria</taxon>
        <taxon>Bacillati</taxon>
        <taxon>Actinomycetota</taxon>
        <taxon>Actinomycetes</taxon>
        <taxon>Propionibacteriales</taxon>
        <taxon>Propionibacteriaceae</taxon>
        <taxon>Propionibacterium</taxon>
    </lineage>
</organism>
<keyword evidence="3" id="KW-1185">Reference proteome</keyword>
<name>U2QI91_9ACTN</name>
<reference evidence="2" key="1">
    <citation type="submission" date="2013-08" db="EMBL/GenBank/DDBJ databases">
        <authorList>
            <person name="Durkin A.S."/>
            <person name="Haft D.R."/>
            <person name="McCorrison J."/>
            <person name="Torralba M."/>
            <person name="Gillis M."/>
            <person name="Haft D.H."/>
            <person name="Methe B."/>
            <person name="Sutton G."/>
            <person name="Nelson K.E."/>
        </authorList>
    </citation>
    <scope>NUCLEOTIDE SEQUENCE [LARGE SCALE GENOMIC DNA]</scope>
    <source>
        <strain evidence="2">F0233</strain>
    </source>
</reference>
<comment type="caution">
    <text evidence="2">The sequence shown here is derived from an EMBL/GenBank/DDBJ whole genome shotgun (WGS) entry which is preliminary data.</text>
</comment>